<name>A0ABN7UR19_GIGMA</name>
<evidence type="ECO:0000313" key="2">
    <source>
        <dbReference type="Proteomes" id="UP000789901"/>
    </source>
</evidence>
<organism evidence="1 2">
    <name type="scientific">Gigaspora margarita</name>
    <dbReference type="NCBI Taxonomy" id="4874"/>
    <lineage>
        <taxon>Eukaryota</taxon>
        <taxon>Fungi</taxon>
        <taxon>Fungi incertae sedis</taxon>
        <taxon>Mucoromycota</taxon>
        <taxon>Glomeromycotina</taxon>
        <taxon>Glomeromycetes</taxon>
        <taxon>Diversisporales</taxon>
        <taxon>Gigasporaceae</taxon>
        <taxon>Gigaspora</taxon>
    </lineage>
</organism>
<keyword evidence="2" id="KW-1185">Reference proteome</keyword>
<reference evidence="1 2" key="1">
    <citation type="submission" date="2021-06" db="EMBL/GenBank/DDBJ databases">
        <authorList>
            <person name="Kallberg Y."/>
            <person name="Tangrot J."/>
            <person name="Rosling A."/>
        </authorList>
    </citation>
    <scope>NUCLEOTIDE SEQUENCE [LARGE SCALE GENOMIC DNA]</scope>
    <source>
        <strain evidence="1 2">120-4 pot B 10/14</strain>
    </source>
</reference>
<gene>
    <name evidence="1" type="ORF">GMARGA_LOCUS9653</name>
</gene>
<dbReference type="EMBL" id="CAJVQB010005242">
    <property type="protein sequence ID" value="CAG8656686.1"/>
    <property type="molecule type" value="Genomic_DNA"/>
</dbReference>
<sequence>MKQFIRRSSFICPSTCNIPLDASISIGVTLESGAWSPTKVKWWSKLLKDAANFIFNGEEKFRKPKFSEGLPICVEQDVDMELSLGSTHVRDSLKQFFNYMIALQSQYGVLPSYDYYWSCGD</sequence>
<accession>A0ABN7UR19</accession>
<protein>
    <submittedName>
        <fullName evidence="1">16637_t:CDS:1</fullName>
    </submittedName>
</protein>
<comment type="caution">
    <text evidence="1">The sequence shown here is derived from an EMBL/GenBank/DDBJ whole genome shotgun (WGS) entry which is preliminary data.</text>
</comment>
<evidence type="ECO:0000313" key="1">
    <source>
        <dbReference type="EMBL" id="CAG8656686.1"/>
    </source>
</evidence>
<proteinExistence type="predicted"/>
<dbReference type="Proteomes" id="UP000789901">
    <property type="component" value="Unassembled WGS sequence"/>
</dbReference>